<dbReference type="SUPFAM" id="SSF140453">
    <property type="entry name" value="EsxAB dimer-like"/>
    <property type="match status" value="1"/>
</dbReference>
<evidence type="ECO:0000313" key="2">
    <source>
        <dbReference type="Proteomes" id="UP000182486"/>
    </source>
</evidence>
<evidence type="ECO:0000313" key="1">
    <source>
        <dbReference type="EMBL" id="OJF13005.1"/>
    </source>
</evidence>
<dbReference type="EMBL" id="MEIA01000182">
    <property type="protein sequence ID" value="OJF13005.1"/>
    <property type="molecule type" value="Genomic_DNA"/>
</dbReference>
<proteinExistence type="predicted"/>
<keyword evidence="2" id="KW-1185">Reference proteome</keyword>
<comment type="caution">
    <text evidence="1">The sequence shown here is derived from an EMBL/GenBank/DDBJ whole genome shotgun (WGS) entry which is preliminary data.</text>
</comment>
<dbReference type="AlphaFoldDB" id="A0A1K0FJI4"/>
<dbReference type="InterPro" id="IPR036689">
    <property type="entry name" value="ESAT-6-like_sf"/>
</dbReference>
<protein>
    <recommendedName>
        <fullName evidence="3">Excreted virulence factor EspC (Type VII ESX diderm)</fullName>
    </recommendedName>
</protein>
<name>A0A1K0FJI4_9ACTN</name>
<organism evidence="1 2">
    <name type="scientific">Couchioplanes caeruleus subsp. caeruleus</name>
    <dbReference type="NCBI Taxonomy" id="56427"/>
    <lineage>
        <taxon>Bacteria</taxon>
        <taxon>Bacillati</taxon>
        <taxon>Actinomycetota</taxon>
        <taxon>Actinomycetes</taxon>
        <taxon>Micromonosporales</taxon>
        <taxon>Micromonosporaceae</taxon>
        <taxon>Couchioplanes</taxon>
    </lineage>
</organism>
<reference evidence="1 2" key="1">
    <citation type="submission" date="2016-09" db="EMBL/GenBank/DDBJ databases">
        <title>Couchioplanes caeruleus draft genome sequence.</title>
        <authorList>
            <person name="Sheehan J."/>
            <person name="Caffrey P."/>
        </authorList>
    </citation>
    <scope>NUCLEOTIDE SEQUENCE [LARGE SCALE GENOMIC DNA]</scope>
    <source>
        <strain evidence="1 2">DSM 43634</strain>
    </source>
</reference>
<dbReference type="Proteomes" id="UP000182486">
    <property type="component" value="Unassembled WGS sequence"/>
</dbReference>
<accession>A0A1K0FJI4</accession>
<dbReference type="RefSeq" id="WP_071806442.1">
    <property type="nucleotide sequence ID" value="NZ_MEIA01000182.1"/>
</dbReference>
<gene>
    <name evidence="1" type="ORF">BG844_17700</name>
</gene>
<sequence>MSFRVEPSFLDGYAGQVHRAGDDAAEIKKCLSGHPQPQSGGGNGVNALILPVADVLERSMTASLAAIEKVTSTLHASGTGLTEAAGWYRHTDAAAAARMDATLPTTGTCVKTGLEQQWAGNPCAPSFADSREPSSRLVAVPEVEFSHPMSWMDYTSVSNYMLEAFDHVFGFNPLERATDSLLGDWQAVAKAGVAFGHAADAMQDLGYNIQGGAIALKPGWEGIAADTAYYRFTRLADGAANLAGPFREISKQFTEIAHGVYNTTEAVNGFLKGLADAAIIAGIAFVAGTATAASGVGAVVGYSVSAVEVANMLRLWAQATAAINGIYGMVQAAVGIIEGQIARIADAVPDMADYTAYRHPQVPAWVGAR</sequence>
<evidence type="ECO:0008006" key="3">
    <source>
        <dbReference type="Google" id="ProtNLM"/>
    </source>
</evidence>